<dbReference type="SUPFAM" id="SSF50621">
    <property type="entry name" value="Alanine racemase C-terminal domain-like"/>
    <property type="match status" value="1"/>
</dbReference>
<dbReference type="UniPathway" id="UPA00042">
    <property type="reaction ID" value="UER00497"/>
</dbReference>
<dbReference type="GO" id="GO:0005829">
    <property type="term" value="C:cytosol"/>
    <property type="evidence" value="ECO:0007669"/>
    <property type="project" value="TreeGrafter"/>
</dbReference>
<dbReference type="PROSITE" id="PS00395">
    <property type="entry name" value="ALANINE_RACEMASE"/>
    <property type="match status" value="1"/>
</dbReference>
<name>A0A0J8D9Z2_CLOCY</name>
<dbReference type="Gene3D" id="3.20.20.10">
    <property type="entry name" value="Alanine racemase"/>
    <property type="match status" value="1"/>
</dbReference>
<dbReference type="GO" id="GO:0030170">
    <property type="term" value="F:pyridoxal phosphate binding"/>
    <property type="evidence" value="ECO:0007669"/>
    <property type="project" value="UniProtKB-UniRule"/>
</dbReference>
<protein>
    <recommendedName>
        <fullName evidence="5">Alanine racemase</fullName>
        <ecNumber evidence="5">5.1.1.1</ecNumber>
    </recommendedName>
</protein>
<gene>
    <name evidence="9" type="primary">alr</name>
    <name evidence="9" type="ORF">CLCY_1c03470</name>
</gene>
<dbReference type="SMART" id="SM01005">
    <property type="entry name" value="Ala_racemase_C"/>
    <property type="match status" value="1"/>
</dbReference>
<dbReference type="InterPro" id="IPR001608">
    <property type="entry name" value="Ala_racemase_N"/>
</dbReference>
<dbReference type="Pfam" id="PF01168">
    <property type="entry name" value="Ala_racemase_N"/>
    <property type="match status" value="1"/>
</dbReference>
<dbReference type="GO" id="GO:0009252">
    <property type="term" value="P:peptidoglycan biosynthetic process"/>
    <property type="evidence" value="ECO:0007669"/>
    <property type="project" value="TreeGrafter"/>
</dbReference>
<reference evidence="9 10" key="1">
    <citation type="submission" date="2015-06" db="EMBL/GenBank/DDBJ databases">
        <title>Draft genome sequence of the purine-degrading Clostridium cylindrosporum HC-1 (DSM 605).</title>
        <authorList>
            <person name="Poehlein A."/>
            <person name="Schiel-Bengelsdorf B."/>
            <person name="Bengelsdorf F."/>
            <person name="Daniel R."/>
            <person name="Duerre P."/>
        </authorList>
    </citation>
    <scope>NUCLEOTIDE SEQUENCE [LARGE SCALE GENOMIC DNA]</scope>
    <source>
        <strain evidence="9 10">DSM 605</strain>
    </source>
</reference>
<dbReference type="CDD" id="cd00430">
    <property type="entry name" value="PLPDE_III_AR"/>
    <property type="match status" value="1"/>
</dbReference>
<comment type="function">
    <text evidence="5">Catalyzes the interconversion of L-alanine and D-alanine. May also act on other amino acids.</text>
</comment>
<comment type="cofactor">
    <cofactor evidence="2 5 6">
        <name>pyridoxal 5'-phosphate</name>
        <dbReference type="ChEBI" id="CHEBI:597326"/>
    </cofactor>
</comment>
<dbReference type="RefSeq" id="WP_048571496.1">
    <property type="nucleotide sequence ID" value="NZ_LFVU01000028.1"/>
</dbReference>
<comment type="caution">
    <text evidence="9">The sequence shown here is derived from an EMBL/GenBank/DDBJ whole genome shotgun (WGS) entry which is preliminary data.</text>
</comment>
<feature type="active site" description="Proton acceptor; specific for L-alanine" evidence="5">
    <location>
        <position position="267"/>
    </location>
</feature>
<dbReference type="InterPro" id="IPR009006">
    <property type="entry name" value="Ala_racemase/Decarboxylase_C"/>
</dbReference>
<keyword evidence="3 5" id="KW-0663">Pyridoxal phosphate</keyword>
<dbReference type="OrthoDB" id="9813814at2"/>
<evidence type="ECO:0000256" key="1">
    <source>
        <dbReference type="ARBA" id="ARBA00000316"/>
    </source>
</evidence>
<dbReference type="InterPro" id="IPR029066">
    <property type="entry name" value="PLP-binding_barrel"/>
</dbReference>
<organism evidence="9 10">
    <name type="scientific">Clostridium cylindrosporum DSM 605</name>
    <dbReference type="NCBI Taxonomy" id="1121307"/>
    <lineage>
        <taxon>Bacteria</taxon>
        <taxon>Bacillati</taxon>
        <taxon>Bacillota</taxon>
        <taxon>Clostridia</taxon>
        <taxon>Eubacteriales</taxon>
        <taxon>Clostridiaceae</taxon>
        <taxon>Clostridium</taxon>
    </lineage>
</organism>
<dbReference type="EMBL" id="LFVU01000028">
    <property type="protein sequence ID" value="KMT21113.1"/>
    <property type="molecule type" value="Genomic_DNA"/>
</dbReference>
<comment type="catalytic activity">
    <reaction evidence="1 5">
        <text>L-alanine = D-alanine</text>
        <dbReference type="Rhea" id="RHEA:20249"/>
        <dbReference type="ChEBI" id="CHEBI:57416"/>
        <dbReference type="ChEBI" id="CHEBI:57972"/>
        <dbReference type="EC" id="5.1.1.1"/>
    </reaction>
</comment>
<dbReference type="Pfam" id="PF00842">
    <property type="entry name" value="Ala_racemase_C"/>
    <property type="match status" value="1"/>
</dbReference>
<dbReference type="InterPro" id="IPR000821">
    <property type="entry name" value="Ala_racemase"/>
</dbReference>
<dbReference type="Gene3D" id="2.40.37.10">
    <property type="entry name" value="Lyase, Ornithine Decarboxylase, Chain A, domain 1"/>
    <property type="match status" value="1"/>
</dbReference>
<dbReference type="Proteomes" id="UP000036756">
    <property type="component" value="Unassembled WGS sequence"/>
</dbReference>
<dbReference type="InterPro" id="IPR020622">
    <property type="entry name" value="Ala_racemase_pyridoxalP-BS"/>
</dbReference>
<dbReference type="InterPro" id="IPR011079">
    <property type="entry name" value="Ala_racemase_C"/>
</dbReference>
<feature type="active site" description="Proton acceptor; specific for D-alanine" evidence="5">
    <location>
        <position position="38"/>
    </location>
</feature>
<dbReference type="SUPFAM" id="SSF51419">
    <property type="entry name" value="PLP-binding barrel"/>
    <property type="match status" value="1"/>
</dbReference>
<feature type="binding site" evidence="5 7">
    <location>
        <position position="136"/>
    </location>
    <ligand>
        <name>substrate</name>
    </ligand>
</feature>
<evidence type="ECO:0000256" key="2">
    <source>
        <dbReference type="ARBA" id="ARBA00001933"/>
    </source>
</evidence>
<accession>A0A0J8D9Z2</accession>
<dbReference type="PATRIC" id="fig|1121307.3.peg.712"/>
<dbReference type="PRINTS" id="PR00992">
    <property type="entry name" value="ALARACEMASE"/>
</dbReference>
<evidence type="ECO:0000256" key="5">
    <source>
        <dbReference type="HAMAP-Rule" id="MF_01201"/>
    </source>
</evidence>
<feature type="domain" description="Alanine racemase C-terminal" evidence="8">
    <location>
        <begin position="246"/>
        <end position="374"/>
    </location>
</feature>
<keyword evidence="10" id="KW-1185">Reference proteome</keyword>
<dbReference type="EC" id="5.1.1.1" evidence="5"/>
<dbReference type="STRING" id="1121307.CLCY_1c03470"/>
<dbReference type="PANTHER" id="PTHR30511">
    <property type="entry name" value="ALANINE RACEMASE"/>
    <property type="match status" value="1"/>
</dbReference>
<comment type="pathway">
    <text evidence="5">Amino-acid biosynthesis; D-alanine biosynthesis; D-alanine from L-alanine: step 1/1.</text>
</comment>
<keyword evidence="4 5" id="KW-0413">Isomerase</keyword>
<feature type="modified residue" description="N6-(pyridoxal phosphate)lysine" evidence="5 6">
    <location>
        <position position="38"/>
    </location>
</feature>
<evidence type="ECO:0000256" key="4">
    <source>
        <dbReference type="ARBA" id="ARBA00023235"/>
    </source>
</evidence>
<dbReference type="FunFam" id="3.20.20.10:FF:000002">
    <property type="entry name" value="Alanine racemase"/>
    <property type="match status" value="1"/>
</dbReference>
<evidence type="ECO:0000256" key="3">
    <source>
        <dbReference type="ARBA" id="ARBA00022898"/>
    </source>
</evidence>
<proteinExistence type="inferred from homology"/>
<dbReference type="GO" id="GO:0030632">
    <property type="term" value="P:D-alanine biosynthetic process"/>
    <property type="evidence" value="ECO:0007669"/>
    <property type="project" value="UniProtKB-UniRule"/>
</dbReference>
<dbReference type="FunFam" id="2.40.37.10:FF:000006">
    <property type="entry name" value="Alanine racemase"/>
    <property type="match status" value="1"/>
</dbReference>
<evidence type="ECO:0000313" key="10">
    <source>
        <dbReference type="Proteomes" id="UP000036756"/>
    </source>
</evidence>
<evidence type="ECO:0000256" key="7">
    <source>
        <dbReference type="PIRSR" id="PIRSR600821-52"/>
    </source>
</evidence>
<dbReference type="PANTHER" id="PTHR30511:SF0">
    <property type="entry name" value="ALANINE RACEMASE, CATABOLIC-RELATED"/>
    <property type="match status" value="1"/>
</dbReference>
<dbReference type="AlphaFoldDB" id="A0A0J8D9Z2"/>
<dbReference type="GO" id="GO:0008784">
    <property type="term" value="F:alanine racemase activity"/>
    <property type="evidence" value="ECO:0007669"/>
    <property type="project" value="UniProtKB-UniRule"/>
</dbReference>
<feature type="binding site" evidence="5 7">
    <location>
        <position position="315"/>
    </location>
    <ligand>
        <name>substrate</name>
    </ligand>
</feature>
<evidence type="ECO:0000259" key="8">
    <source>
        <dbReference type="SMART" id="SM01005"/>
    </source>
</evidence>
<evidence type="ECO:0000313" key="9">
    <source>
        <dbReference type="EMBL" id="KMT21113.1"/>
    </source>
</evidence>
<comment type="similarity">
    <text evidence="5">Belongs to the alanine racemase family.</text>
</comment>
<sequence length="386" mass="43300">MLDHIRPCYAEINLDNLRHNFKEVKSLVNSKKIFGVIKADAYGHGAIEVARVLREEGIDYFAVAVITEAMELRRNDFNEPILVLGYTPATFADQIVENDITQTVFNYELAKAISDEAINQEKMAKIHIKIDTGMGRLGYSDSDNIIEEIKKIKALPNIFVEGIFSHFSTADEENKEFSYLQLEKFNEIIKRLESEGIIIEIKHIANSGAITSIDESYLDAVRPGIILYGYYPSDEINKSVLDLKPVMTLKSNVVYVKEVEAGTPISYGRKFIANEKMKIATIPIGYADGFTRLLFNKASVIINGALCPVVGKICMDQCMVDVTKCESVNVSDEVIIMGESTGINVNAEIIANKLDTISYEVLCMVSKRVPRVYIENNEIVRIKNFV</sequence>
<dbReference type="NCBIfam" id="TIGR00492">
    <property type="entry name" value="alr"/>
    <property type="match status" value="1"/>
</dbReference>
<dbReference type="HAMAP" id="MF_01201">
    <property type="entry name" value="Ala_racemase"/>
    <property type="match status" value="1"/>
</dbReference>
<evidence type="ECO:0000256" key="6">
    <source>
        <dbReference type="PIRSR" id="PIRSR600821-50"/>
    </source>
</evidence>